<protein>
    <recommendedName>
        <fullName evidence="4">ADP,ATP carrier protein</fullName>
    </recommendedName>
</protein>
<feature type="transmembrane region" description="Helical" evidence="1">
    <location>
        <begin position="345"/>
        <end position="365"/>
    </location>
</feature>
<keyword evidence="1" id="KW-0812">Transmembrane</keyword>
<keyword evidence="1" id="KW-0472">Membrane</keyword>
<feature type="transmembrane region" description="Helical" evidence="1">
    <location>
        <begin position="176"/>
        <end position="208"/>
    </location>
</feature>
<feature type="transmembrane region" description="Helical" evidence="1">
    <location>
        <begin position="320"/>
        <end position="338"/>
    </location>
</feature>
<feature type="transmembrane region" description="Helical" evidence="1">
    <location>
        <begin position="443"/>
        <end position="463"/>
    </location>
</feature>
<dbReference type="PANTHER" id="PTHR43596:SF1">
    <property type="entry name" value="ADP,ATP CARRIER PROTEIN"/>
    <property type="match status" value="1"/>
</dbReference>
<evidence type="ECO:0008006" key="4">
    <source>
        <dbReference type="Google" id="ProtNLM"/>
    </source>
</evidence>
<feature type="transmembrane region" description="Helical" evidence="1">
    <location>
        <begin position="91"/>
        <end position="109"/>
    </location>
</feature>
<feature type="transmembrane region" description="Helical" evidence="1">
    <location>
        <begin position="56"/>
        <end position="79"/>
    </location>
</feature>
<evidence type="ECO:0000256" key="1">
    <source>
        <dbReference type="SAM" id="Phobius"/>
    </source>
</evidence>
<accession>A0ABP0VR57</accession>
<reference evidence="2" key="1">
    <citation type="submission" date="2024-02" db="EMBL/GenBank/DDBJ databases">
        <authorList>
            <consortium name="ELIXIR-Norway"/>
            <consortium name="Elixir Norway"/>
        </authorList>
    </citation>
    <scope>NUCLEOTIDE SEQUENCE</scope>
</reference>
<feature type="transmembrane region" description="Helical" evidence="1">
    <location>
        <begin position="24"/>
        <end position="44"/>
    </location>
</feature>
<keyword evidence="1" id="KW-1133">Transmembrane helix</keyword>
<evidence type="ECO:0000313" key="3">
    <source>
        <dbReference type="Proteomes" id="UP001497444"/>
    </source>
</evidence>
<sequence>MANTYIEAILGKFVHVHQSEIRPLLHAFSAFFFLLSAYFVVLPLRDEAAISLGTSALPMLFLASLVLTMLAAPASSYLLSYPHLPKGRALVLLYRFFGGSLIFFFLLYVKRVLHSLRPKLTAKNAFNLSVWQDFSWIFTVVRASFFLWIALLNLFTISAMWARVTDIMSSEAGTRLFGFVGAGATLGQLIGSLLAVAMAHLGPVLLLVSALMMELAARCALSVGDDDLNQSSVLRLKRDECASDEGGLTHSGSTEQNSPKPRLVNKLVAMSEGLRLIVASTYLLHICAFLWLSAVVSSFFYFEKSAVVAGIVHDPLGRRILLAEINSLTAVFILIGQLTMTGRLLTWFGITVALCALPMVAFLNLTALAASPSSAVVAISEATRKVINYVVTRPAREILFTVTTPEEKYKAKVCIDTLVQRLGDAAAAGVYKMMEGLLLEGPSAVAISALPVCVGWLWVAVSLGRRQATLAKMLETTPR</sequence>
<name>A0ABP0VR57_9BRYO</name>
<gene>
    <name evidence="2" type="ORF">CSSPJE1EN1_LOCUS2292</name>
</gene>
<organism evidence="2 3">
    <name type="scientific">Sphagnum jensenii</name>
    <dbReference type="NCBI Taxonomy" id="128206"/>
    <lineage>
        <taxon>Eukaryota</taxon>
        <taxon>Viridiplantae</taxon>
        <taxon>Streptophyta</taxon>
        <taxon>Embryophyta</taxon>
        <taxon>Bryophyta</taxon>
        <taxon>Sphagnophytina</taxon>
        <taxon>Sphagnopsida</taxon>
        <taxon>Sphagnales</taxon>
        <taxon>Sphagnaceae</taxon>
        <taxon>Sphagnum</taxon>
    </lineage>
</organism>
<dbReference type="EMBL" id="OZ020105">
    <property type="protein sequence ID" value="CAK9256814.1"/>
    <property type="molecule type" value="Genomic_DNA"/>
</dbReference>
<dbReference type="PANTHER" id="PTHR43596">
    <property type="entry name" value="ADP,ATP CARRIER PROTEIN"/>
    <property type="match status" value="1"/>
</dbReference>
<feature type="transmembrane region" description="Helical" evidence="1">
    <location>
        <begin position="145"/>
        <end position="164"/>
    </location>
</feature>
<evidence type="ECO:0000313" key="2">
    <source>
        <dbReference type="EMBL" id="CAK9256814.1"/>
    </source>
</evidence>
<dbReference type="Proteomes" id="UP001497444">
    <property type="component" value="Chromosome 10"/>
</dbReference>
<feature type="transmembrane region" description="Helical" evidence="1">
    <location>
        <begin position="276"/>
        <end position="300"/>
    </location>
</feature>
<proteinExistence type="predicted"/>
<keyword evidence="3" id="KW-1185">Reference proteome</keyword>